<dbReference type="Proteomes" id="UP000630936">
    <property type="component" value="Unassembled WGS sequence"/>
</dbReference>
<comment type="caution">
    <text evidence="1">The sequence shown here is derived from an EMBL/GenBank/DDBJ whole genome shotgun (WGS) entry which is preliminary data.</text>
</comment>
<accession>A0A918QSW7</accession>
<evidence type="ECO:0000313" key="1">
    <source>
        <dbReference type="EMBL" id="GGZ64880.1"/>
    </source>
</evidence>
<reference evidence="1" key="1">
    <citation type="journal article" date="2014" name="Int. J. Syst. Evol. Microbiol.">
        <title>Complete genome sequence of Corynebacterium casei LMG S-19264T (=DSM 44701T), isolated from a smear-ripened cheese.</title>
        <authorList>
            <consortium name="US DOE Joint Genome Institute (JGI-PGF)"/>
            <person name="Walter F."/>
            <person name="Albersmeier A."/>
            <person name="Kalinowski J."/>
            <person name="Ruckert C."/>
        </authorList>
    </citation>
    <scope>NUCLEOTIDE SEQUENCE</scope>
    <source>
        <strain evidence="1">JCM 4988</strain>
    </source>
</reference>
<keyword evidence="2" id="KW-1185">Reference proteome</keyword>
<organism evidence="1 2">
    <name type="scientific">Streptomyces inusitatus</name>
    <dbReference type="NCBI Taxonomy" id="68221"/>
    <lineage>
        <taxon>Bacteria</taxon>
        <taxon>Bacillati</taxon>
        <taxon>Actinomycetota</taxon>
        <taxon>Actinomycetes</taxon>
        <taxon>Kitasatosporales</taxon>
        <taxon>Streptomycetaceae</taxon>
        <taxon>Streptomyces</taxon>
    </lineage>
</organism>
<reference evidence="1" key="2">
    <citation type="submission" date="2020-09" db="EMBL/GenBank/DDBJ databases">
        <authorList>
            <person name="Sun Q."/>
            <person name="Ohkuma M."/>
        </authorList>
    </citation>
    <scope>NUCLEOTIDE SEQUENCE</scope>
    <source>
        <strain evidence="1">JCM 4988</strain>
    </source>
</reference>
<dbReference type="Gene3D" id="3.40.50.300">
    <property type="entry name" value="P-loop containing nucleotide triphosphate hydrolases"/>
    <property type="match status" value="2"/>
</dbReference>
<gene>
    <name evidence="1" type="ORF">GCM10010387_67450</name>
</gene>
<evidence type="ECO:0000313" key="2">
    <source>
        <dbReference type="Proteomes" id="UP000630936"/>
    </source>
</evidence>
<name>A0A918QSW7_9ACTN</name>
<dbReference type="SUPFAM" id="SSF52540">
    <property type="entry name" value="P-loop containing nucleoside triphosphate hydrolases"/>
    <property type="match status" value="1"/>
</dbReference>
<sequence length="234" mass="27131">MPPVDLTPQVDWEEFLRRFRWAQGEHISFIGPTGSGKTTLARQLLHRRAYVAALATKPRDKTMDGLIRNERFKRIRSWEERPPIIGRNGQRVVLWPEFRRPEDQLNQQYQLSIALREMFVAGGWCVFADELFYLCHTLKLTKLLETYWTQGRSLGLSLVGGTQRPAHVPLFAYDQATHLFFWRDNDETNLRRVSGLGGMSAKEIRAAVTRLPEHHALYVNTRDGEMMITRAPRG</sequence>
<dbReference type="InterPro" id="IPR027417">
    <property type="entry name" value="P-loop_NTPase"/>
</dbReference>
<dbReference type="RefSeq" id="WP_190127136.1">
    <property type="nucleotide sequence ID" value="NZ_BMWG01000047.1"/>
</dbReference>
<protein>
    <submittedName>
        <fullName evidence="1">Uncharacterized protein</fullName>
    </submittedName>
</protein>
<dbReference type="AlphaFoldDB" id="A0A918QSW7"/>
<dbReference type="EMBL" id="BMWG01000047">
    <property type="protein sequence ID" value="GGZ64880.1"/>
    <property type="molecule type" value="Genomic_DNA"/>
</dbReference>
<proteinExistence type="predicted"/>